<organism evidence="1 2">
    <name type="scientific">Gordonia phage PatrickStar</name>
    <dbReference type="NCBI Taxonomy" id="1838076"/>
    <lineage>
        <taxon>Viruses</taxon>
        <taxon>Duplodnaviria</taxon>
        <taxon>Heunggongvirae</taxon>
        <taxon>Uroviricota</taxon>
        <taxon>Caudoviricetes</taxon>
        <taxon>Orchidvirus</taxon>
        <taxon>Orchidvirus orchid</taxon>
    </lineage>
</organism>
<evidence type="ECO:0000313" key="1">
    <source>
        <dbReference type="EMBL" id="ANA87248.1"/>
    </source>
</evidence>
<protein>
    <submittedName>
        <fullName evidence="1">Capsid decoration protein</fullName>
    </submittedName>
</protein>
<reference evidence="1 2" key="1">
    <citation type="submission" date="2016-03" db="EMBL/GenBank/DDBJ databases">
        <authorList>
            <person name="Rimple P."/>
            <person name="Montgomery M.T."/>
            <person name="Guerrero C.A."/>
            <person name="Mavrich T.N."/>
            <person name="Pope W.H."/>
            <person name="Garlena R.A."/>
            <person name="Russell D.A."/>
            <person name="Jacobs-Sera D."/>
            <person name="Hendrix R.W."/>
            <person name="Hatfull G.F."/>
        </authorList>
    </citation>
    <scope>NUCLEOTIDE SEQUENCE [LARGE SCALE GENOMIC DNA]</scope>
</reference>
<proteinExistence type="predicted"/>
<sequence>MPSFDKPDQVKSTPFGKNQYLHSTRNKQLQGYTFAHETLPEEDWTDGTGDVHTEKILQSGEVLAKITSGPNSGKVGVFQTGATDGRATLANIVGVNDTFAPWQLSKRDIEVAALYHGVVKQAWCFIRDANGDRVVMPDNVADALRGGKGLDVLCK</sequence>
<evidence type="ECO:0000313" key="2">
    <source>
        <dbReference type="Proteomes" id="UP000229511"/>
    </source>
</evidence>
<accession>A0A160DGT5</accession>
<dbReference type="Proteomes" id="UP000229511">
    <property type="component" value="Genome"/>
</dbReference>
<dbReference type="EMBL" id="KU998252">
    <property type="protein sequence ID" value="ANA87248.1"/>
    <property type="molecule type" value="Genomic_DNA"/>
</dbReference>
<gene>
    <name evidence="1" type="primary">14</name>
    <name evidence="1" type="ORF">PBI_PATRICKSTAR_14</name>
</gene>
<name>A0A160DGT5_9CAUD</name>